<comment type="similarity">
    <text evidence="3 9">Belongs to the cytochrome P450 family.</text>
</comment>
<dbReference type="Gene3D" id="1.10.630.10">
    <property type="entry name" value="Cytochrome P450"/>
    <property type="match status" value="1"/>
</dbReference>
<evidence type="ECO:0000256" key="2">
    <source>
        <dbReference type="ARBA" id="ARBA00005179"/>
    </source>
</evidence>
<evidence type="ECO:0000256" key="3">
    <source>
        <dbReference type="ARBA" id="ARBA00010617"/>
    </source>
</evidence>
<comment type="caution">
    <text evidence="10">The sequence shown here is derived from an EMBL/GenBank/DDBJ whole genome shotgun (WGS) entry which is preliminary data.</text>
</comment>
<dbReference type="PANTHER" id="PTHR24305:SF175">
    <property type="entry name" value="CYTOCHROME P450 MONOOXYGENASE PKFB"/>
    <property type="match status" value="1"/>
</dbReference>
<dbReference type="PRINTS" id="PR00385">
    <property type="entry name" value="P450"/>
</dbReference>
<dbReference type="CDD" id="cd11060">
    <property type="entry name" value="CYP57A1-like"/>
    <property type="match status" value="1"/>
</dbReference>
<gene>
    <name evidence="10" type="ORF">BDW59DRAFT_178281</name>
</gene>
<evidence type="ECO:0000256" key="7">
    <source>
        <dbReference type="ARBA" id="ARBA00023004"/>
    </source>
</evidence>
<keyword evidence="11" id="KW-1185">Reference proteome</keyword>
<dbReference type="PROSITE" id="PS00086">
    <property type="entry name" value="CYTOCHROME_P450"/>
    <property type="match status" value="1"/>
</dbReference>
<evidence type="ECO:0000256" key="8">
    <source>
        <dbReference type="ARBA" id="ARBA00023033"/>
    </source>
</evidence>
<evidence type="ECO:0000256" key="5">
    <source>
        <dbReference type="ARBA" id="ARBA00022723"/>
    </source>
</evidence>
<dbReference type="SUPFAM" id="SSF48264">
    <property type="entry name" value="Cytochrome P450"/>
    <property type="match status" value="1"/>
</dbReference>
<dbReference type="InterPro" id="IPR050121">
    <property type="entry name" value="Cytochrome_P450_monoxygenase"/>
</dbReference>
<evidence type="ECO:0000313" key="10">
    <source>
        <dbReference type="EMBL" id="KAL2813217.1"/>
    </source>
</evidence>
<evidence type="ECO:0000256" key="1">
    <source>
        <dbReference type="ARBA" id="ARBA00001971"/>
    </source>
</evidence>
<comment type="cofactor">
    <cofactor evidence="1">
        <name>heme</name>
        <dbReference type="ChEBI" id="CHEBI:30413"/>
    </cofactor>
</comment>
<dbReference type="InterPro" id="IPR036396">
    <property type="entry name" value="Cyt_P450_sf"/>
</dbReference>
<evidence type="ECO:0000313" key="11">
    <source>
        <dbReference type="Proteomes" id="UP001610335"/>
    </source>
</evidence>
<dbReference type="PANTHER" id="PTHR24305">
    <property type="entry name" value="CYTOCHROME P450"/>
    <property type="match status" value="1"/>
</dbReference>
<dbReference type="InterPro" id="IPR001128">
    <property type="entry name" value="Cyt_P450"/>
</dbReference>
<sequence length="501" mass="57125">MPAPTVTAALCAIVLGLVYQLWRTWRQLHDIPGPFWAKVTNFQRLYWVRTMKAHEIHQRLHSQYGDVVRMGPNMVSIADPAAIPTLYTPRAGFPKSKFYRAFIPYTKGGSLPAIFTAQDEALHKQLKSPIANLYSLTNVVTLEPFVNLALQMLKNGLDKRFVDADKEFDLGDWLQYFAFETMGTMTFSRQYGLLRTGDDCNGMMRAIWEFMLRIAPMTQIPWLDHLWYKNQIAASFQKPAASPILKIISEAITERQQIRGDHAEGEKERSTHKDFLDQFLDLQESMGSTVQPWFIRAWTFSNVIAGSDSTASIMKAVMYYLLANPESLSRLQEEVLEREGGITRPFPLWEEVKALPFLDACVNEAIRLHPPFCLPLERVAPKGGVALCGRYFVEGTIIGMNPYICNRHPDVFGEDADVWRPERWIVADAGERRKMEGALLTFGAGRRICMGKSVALLEIKKVVPALLLNYNIIMPDPGTYTVENSYFFRQKGIMVRITRRD</sequence>
<evidence type="ECO:0000256" key="4">
    <source>
        <dbReference type="ARBA" id="ARBA00022617"/>
    </source>
</evidence>
<dbReference type="Pfam" id="PF00067">
    <property type="entry name" value="p450"/>
    <property type="match status" value="1"/>
</dbReference>
<keyword evidence="4 9" id="KW-0349">Heme</keyword>
<evidence type="ECO:0000256" key="9">
    <source>
        <dbReference type="RuleBase" id="RU000461"/>
    </source>
</evidence>
<dbReference type="PRINTS" id="PR00465">
    <property type="entry name" value="EP450IV"/>
</dbReference>
<comment type="pathway">
    <text evidence="2">Secondary metabolite biosynthesis.</text>
</comment>
<dbReference type="InterPro" id="IPR002403">
    <property type="entry name" value="Cyt_P450_E_grp-IV"/>
</dbReference>
<dbReference type="EMBL" id="JBFXLS010000148">
    <property type="protein sequence ID" value="KAL2813217.1"/>
    <property type="molecule type" value="Genomic_DNA"/>
</dbReference>
<keyword evidence="7 9" id="KW-0408">Iron</keyword>
<protein>
    <submittedName>
        <fullName evidence="10">Cytochrome P450</fullName>
    </submittedName>
</protein>
<keyword evidence="8 9" id="KW-0503">Monooxygenase</keyword>
<accession>A0ABR4HCN8</accession>
<organism evidence="10 11">
    <name type="scientific">Aspergillus cavernicola</name>
    <dbReference type="NCBI Taxonomy" id="176166"/>
    <lineage>
        <taxon>Eukaryota</taxon>
        <taxon>Fungi</taxon>
        <taxon>Dikarya</taxon>
        <taxon>Ascomycota</taxon>
        <taxon>Pezizomycotina</taxon>
        <taxon>Eurotiomycetes</taxon>
        <taxon>Eurotiomycetidae</taxon>
        <taxon>Eurotiales</taxon>
        <taxon>Aspergillaceae</taxon>
        <taxon>Aspergillus</taxon>
        <taxon>Aspergillus subgen. Nidulantes</taxon>
    </lineage>
</organism>
<reference evidence="10 11" key="1">
    <citation type="submission" date="2024-07" db="EMBL/GenBank/DDBJ databases">
        <title>Section-level genome sequencing and comparative genomics of Aspergillus sections Usti and Cavernicolus.</title>
        <authorList>
            <consortium name="Lawrence Berkeley National Laboratory"/>
            <person name="Nybo J.L."/>
            <person name="Vesth T.C."/>
            <person name="Theobald S."/>
            <person name="Frisvad J.C."/>
            <person name="Larsen T.O."/>
            <person name="Kjaerboelling I."/>
            <person name="Rothschild-Mancinelli K."/>
            <person name="Lyhne E.K."/>
            <person name="Kogle M.E."/>
            <person name="Barry K."/>
            <person name="Clum A."/>
            <person name="Na H."/>
            <person name="Ledsgaard L."/>
            <person name="Lin J."/>
            <person name="Lipzen A."/>
            <person name="Kuo A."/>
            <person name="Riley R."/>
            <person name="Mondo S."/>
            <person name="LaButti K."/>
            <person name="Haridas S."/>
            <person name="Pangalinan J."/>
            <person name="Salamov A.A."/>
            <person name="Simmons B.A."/>
            <person name="Magnuson J.K."/>
            <person name="Chen J."/>
            <person name="Drula E."/>
            <person name="Henrissat B."/>
            <person name="Wiebenga A."/>
            <person name="Lubbers R.J."/>
            <person name="Gomes A.C."/>
            <person name="Makela M.R."/>
            <person name="Stajich J."/>
            <person name="Grigoriev I.V."/>
            <person name="Mortensen U.H."/>
            <person name="De vries R.P."/>
            <person name="Baker S.E."/>
            <person name="Andersen M.R."/>
        </authorList>
    </citation>
    <scope>NUCLEOTIDE SEQUENCE [LARGE SCALE GENOMIC DNA]</scope>
    <source>
        <strain evidence="10 11">CBS 600.67</strain>
    </source>
</reference>
<proteinExistence type="inferred from homology"/>
<keyword evidence="6 9" id="KW-0560">Oxidoreductase</keyword>
<dbReference type="Proteomes" id="UP001610335">
    <property type="component" value="Unassembled WGS sequence"/>
</dbReference>
<keyword evidence="5 9" id="KW-0479">Metal-binding</keyword>
<name>A0ABR4HCN8_9EURO</name>
<dbReference type="InterPro" id="IPR017972">
    <property type="entry name" value="Cyt_P450_CS"/>
</dbReference>
<evidence type="ECO:0000256" key="6">
    <source>
        <dbReference type="ARBA" id="ARBA00023002"/>
    </source>
</evidence>